<comment type="caution">
    <text evidence="2">The sequence shown here is derived from an EMBL/GenBank/DDBJ whole genome shotgun (WGS) entry which is preliminary data.</text>
</comment>
<dbReference type="Proteomes" id="UP000178449">
    <property type="component" value="Unassembled WGS sequence"/>
</dbReference>
<evidence type="ECO:0008006" key="4">
    <source>
        <dbReference type="Google" id="ProtNLM"/>
    </source>
</evidence>
<keyword evidence="1" id="KW-1133">Transmembrane helix</keyword>
<evidence type="ECO:0000313" key="2">
    <source>
        <dbReference type="EMBL" id="OGG96832.1"/>
    </source>
</evidence>
<feature type="transmembrane region" description="Helical" evidence="1">
    <location>
        <begin position="85"/>
        <end position="107"/>
    </location>
</feature>
<name>A0A1F6GFF2_9PROT</name>
<protein>
    <recommendedName>
        <fullName evidence="4">DUF3147 family protein</fullName>
    </recommendedName>
</protein>
<keyword evidence="1" id="KW-0472">Membrane</keyword>
<evidence type="ECO:0000313" key="3">
    <source>
        <dbReference type="Proteomes" id="UP000178449"/>
    </source>
</evidence>
<gene>
    <name evidence="2" type="ORF">A2527_00835</name>
</gene>
<evidence type="ECO:0000256" key="1">
    <source>
        <dbReference type="SAM" id="Phobius"/>
    </source>
</evidence>
<keyword evidence="1" id="KW-0812">Transmembrane</keyword>
<organism evidence="2 3">
    <name type="scientific">Candidatus Lambdaproteobacteria bacterium RIFOXYD2_FULL_50_16</name>
    <dbReference type="NCBI Taxonomy" id="1817772"/>
    <lineage>
        <taxon>Bacteria</taxon>
        <taxon>Pseudomonadati</taxon>
        <taxon>Pseudomonadota</taxon>
        <taxon>Candidatus Lambdaproteobacteria</taxon>
    </lineage>
</organism>
<sequence>MPWWIKLLLTGAIVTGATELAKTSGRLGAFVMVLPWMTLTTIVWLRVEGYQDKIPDLLRPTLWYIIPSLPIFIGLPWLMDKGYNLWISLGFLAFLGTLLFVVEVWILKFFGVELL</sequence>
<reference evidence="2 3" key="1">
    <citation type="journal article" date="2016" name="Nat. Commun.">
        <title>Thousands of microbial genomes shed light on interconnected biogeochemical processes in an aquifer system.</title>
        <authorList>
            <person name="Anantharaman K."/>
            <person name="Brown C.T."/>
            <person name="Hug L.A."/>
            <person name="Sharon I."/>
            <person name="Castelle C.J."/>
            <person name="Probst A.J."/>
            <person name="Thomas B.C."/>
            <person name="Singh A."/>
            <person name="Wilkins M.J."/>
            <person name="Karaoz U."/>
            <person name="Brodie E.L."/>
            <person name="Williams K.H."/>
            <person name="Hubbard S.S."/>
            <person name="Banfield J.F."/>
        </authorList>
    </citation>
    <scope>NUCLEOTIDE SEQUENCE [LARGE SCALE GENOMIC DNA]</scope>
</reference>
<feature type="transmembrane region" description="Helical" evidence="1">
    <location>
        <begin position="30"/>
        <end position="49"/>
    </location>
</feature>
<dbReference type="STRING" id="1817772.A2527_00835"/>
<dbReference type="EMBL" id="MFNE01000009">
    <property type="protein sequence ID" value="OGG96832.1"/>
    <property type="molecule type" value="Genomic_DNA"/>
</dbReference>
<feature type="transmembrane region" description="Helical" evidence="1">
    <location>
        <begin position="61"/>
        <end position="79"/>
    </location>
</feature>
<dbReference type="AlphaFoldDB" id="A0A1F6GFF2"/>
<accession>A0A1F6GFF2</accession>
<proteinExistence type="predicted"/>